<dbReference type="Proteomes" id="UP000285697">
    <property type="component" value="Unassembled WGS sequence"/>
</dbReference>
<dbReference type="Proteomes" id="UP001211731">
    <property type="component" value="Unassembled WGS sequence"/>
</dbReference>
<dbReference type="Proteomes" id="UP000283981">
    <property type="component" value="Unassembled WGS sequence"/>
</dbReference>
<dbReference type="Proteomes" id="UP000283992">
    <property type="component" value="Unassembled WGS sequence"/>
</dbReference>
<evidence type="ECO:0000313" key="23">
    <source>
        <dbReference type="Proteomes" id="UP000285697"/>
    </source>
</evidence>
<evidence type="ECO:0000313" key="22">
    <source>
        <dbReference type="Proteomes" id="UP000284472"/>
    </source>
</evidence>
<reference evidence="2" key="5">
    <citation type="submission" date="2021-10" db="EMBL/GenBank/DDBJ databases">
        <title>Collection of gut derived symbiotic bacterial strains cultured from healthy donors.</title>
        <authorList>
            <person name="Lin H."/>
            <person name="Littmann E."/>
            <person name="Claire K."/>
            <person name="Pamer E."/>
        </authorList>
    </citation>
    <scope>NUCLEOTIDE SEQUENCE</scope>
    <source>
        <strain evidence="3">MSK.23.18</strain>
        <strain evidence="2">MSK.23.4</strain>
    </source>
</reference>
<sequence length="151" mass="16898">MSQKEFLEELRTALSGKLSAQAVLENIEYYRNYIEGEVRSGKSEAQVLEMLGDPWILARTISDAQDGTDDSIVNEAGGSDYGAYGEETGRQDMHFQELRFPWWKIALIILAVILGIVLVISVITGLIRLLLPVLVPILIVCLIVQFFKGKR</sequence>
<dbReference type="EMBL" id="JAQMLR010000007">
    <property type="protein sequence ID" value="MDB8738864.1"/>
    <property type="molecule type" value="Genomic_DNA"/>
</dbReference>
<dbReference type="Pfam" id="PF22564">
    <property type="entry name" value="HAAS"/>
    <property type="match status" value="1"/>
</dbReference>
<evidence type="ECO:0000313" key="14">
    <source>
        <dbReference type="EMBL" id="RHG22508.1"/>
    </source>
</evidence>
<dbReference type="Proteomes" id="UP001297422">
    <property type="component" value="Unassembled WGS sequence"/>
</dbReference>
<gene>
    <name evidence="9" type="ORF">CDL20_06885</name>
    <name evidence="16" type="ORF">DW142_02900</name>
    <name evidence="15" type="ORF">DW243_06840</name>
    <name evidence="14" type="ORF">DW270_01105</name>
    <name evidence="13" type="ORF">DW812_00465</name>
    <name evidence="12" type="ORF">DWX36_07270</name>
    <name evidence="11" type="ORF">DWY88_09570</name>
    <name evidence="10" type="ORF">DXC31_01475</name>
    <name evidence="6" type="ORF">G4958_03710</name>
    <name evidence="8" type="ORF">G4981_06150</name>
    <name evidence="7" type="ORF">G4993_05160</name>
    <name evidence="3" type="ORF">LIQ08_02700</name>
    <name evidence="2" type="ORF">LIQ10_04490</name>
    <name evidence="5" type="ORF">O4N78_05560</name>
    <name evidence="4" type="ORF">PNU63_08760</name>
</gene>
<dbReference type="EMBL" id="JAAIRM010000004">
    <property type="protein sequence ID" value="NSI18481.1"/>
    <property type="molecule type" value="Genomic_DNA"/>
</dbReference>
<evidence type="ECO:0000313" key="18">
    <source>
        <dbReference type="Proteomes" id="UP000260808"/>
    </source>
</evidence>
<dbReference type="Proteomes" id="UP001149331">
    <property type="component" value="Unassembled WGS sequence"/>
</dbReference>
<feature type="transmembrane region" description="Helical" evidence="1">
    <location>
        <begin position="129"/>
        <end position="147"/>
    </location>
</feature>
<keyword evidence="1" id="KW-0812">Transmembrane</keyword>
<dbReference type="EMBL" id="JAPZEG010000005">
    <property type="protein sequence ID" value="MDE1203044.1"/>
    <property type="molecule type" value="Genomic_DNA"/>
</dbReference>
<dbReference type="EMBL" id="QRWQ01000005">
    <property type="protein sequence ID" value="RGT39658.1"/>
    <property type="molecule type" value="Genomic_DNA"/>
</dbReference>
<dbReference type="Proteomes" id="UP001296581">
    <property type="component" value="Unassembled WGS sequence"/>
</dbReference>
<reference evidence="9 17" key="1">
    <citation type="journal article" date="2017" name="Genome Med.">
        <title>A novel Ruminococcus gnavus clade enriched in inflammatory bowel disease patients.</title>
        <authorList>
            <person name="Hall A.B."/>
            <person name="Yassour M."/>
            <person name="Sauk J."/>
            <person name="Garner A."/>
            <person name="Jiang X."/>
            <person name="Arthur T."/>
            <person name="Lagoudas G.K."/>
            <person name="Vatanen T."/>
            <person name="Fornelos N."/>
            <person name="Wilson R."/>
            <person name="Bertha M."/>
            <person name="Cohen M."/>
            <person name="Garber J."/>
            <person name="Khalili H."/>
            <person name="Gevers D."/>
            <person name="Ananthakrishnan A.N."/>
            <person name="Kugathasan S."/>
            <person name="Lander E.S."/>
            <person name="Blainey P."/>
            <person name="Vlamakis H."/>
            <person name="Xavier R.J."/>
            <person name="Huttenhower C."/>
        </authorList>
    </citation>
    <scope>NUCLEOTIDE SEQUENCE [LARGE SCALE GENOMIC DNA]</scope>
    <source>
        <strain evidence="9 17">RJX1128</strain>
    </source>
</reference>
<evidence type="ECO:0000313" key="8">
    <source>
        <dbReference type="EMBL" id="NSI64855.1"/>
    </source>
</evidence>
<reference evidence="5" key="6">
    <citation type="submission" date="2022-12" db="EMBL/GenBank/DDBJ databases">
        <title>Genome of R. gnavus strain RSHDN_120.</title>
        <authorList>
            <person name="Abdugheni R."/>
        </authorList>
    </citation>
    <scope>NUCLEOTIDE SEQUENCE</scope>
    <source>
        <strain evidence="5">RSHDN_120</strain>
    </source>
</reference>
<dbReference type="Proteomes" id="UP000283834">
    <property type="component" value="Unassembled WGS sequence"/>
</dbReference>
<dbReference type="EMBL" id="JAJBNC010000005">
    <property type="protein sequence ID" value="MCB5493002.1"/>
    <property type="molecule type" value="Genomic_DNA"/>
</dbReference>
<evidence type="ECO:0000313" key="21">
    <source>
        <dbReference type="Proteomes" id="UP000283992"/>
    </source>
</evidence>
<dbReference type="EMBL" id="JAAIRV010000006">
    <property type="protein sequence ID" value="NSI57790.1"/>
    <property type="molecule type" value="Genomic_DNA"/>
</dbReference>
<reference evidence="6" key="3">
    <citation type="journal article" date="2020" name="Cell Host Microbe">
        <title>Functional and Genomic Variation between Human-Derived Isolates of Lachnospiraceae Reveals Inter- and Intra-Species Diversity.</title>
        <authorList>
            <person name="Sorbara M.T."/>
            <person name="Littmann E.R."/>
            <person name="Fontana E."/>
            <person name="Moody T.U."/>
            <person name="Kohout C.E."/>
            <person name="Gjonbalaj M."/>
            <person name="Eaton V."/>
            <person name="Seok R."/>
            <person name="Leiner I.M."/>
            <person name="Pamer E.G."/>
        </authorList>
    </citation>
    <scope>NUCLEOTIDE SEQUENCE</scope>
    <source>
        <strain evidence="8">MSK.11.9</strain>
        <strain evidence="7">MSK.15.32</strain>
        <strain evidence="6">MSK.22.53</strain>
    </source>
</reference>
<evidence type="ECO:0000313" key="24">
    <source>
        <dbReference type="Proteomes" id="UP000286137"/>
    </source>
</evidence>
<dbReference type="Proteomes" id="UP000284472">
    <property type="component" value="Unassembled WGS sequence"/>
</dbReference>
<dbReference type="EMBL" id="QSSX01000002">
    <property type="protein sequence ID" value="RGM25864.1"/>
    <property type="molecule type" value="Genomic_DNA"/>
</dbReference>
<dbReference type="Proteomes" id="UP001296580">
    <property type="component" value="Unassembled WGS sequence"/>
</dbReference>
<dbReference type="EMBL" id="JAJBOM010000002">
    <property type="protein sequence ID" value="MCB5618078.1"/>
    <property type="molecule type" value="Genomic_DNA"/>
</dbReference>
<dbReference type="AlphaFoldDB" id="A0A2N5Q0A5"/>
<dbReference type="Proteomes" id="UP001296643">
    <property type="component" value="Unassembled WGS sequence"/>
</dbReference>
<evidence type="ECO:0000313" key="4">
    <source>
        <dbReference type="EMBL" id="MDB8738864.1"/>
    </source>
</evidence>
<dbReference type="EMBL" id="NIHW01000014">
    <property type="protein sequence ID" value="PLT87181.1"/>
    <property type="molecule type" value="Genomic_DNA"/>
</dbReference>
<proteinExistence type="predicted"/>
<dbReference type="EMBL" id="QRIA01000001">
    <property type="protein sequence ID" value="RHG22508.1"/>
    <property type="molecule type" value="Genomic_DNA"/>
</dbReference>
<protein>
    <recommendedName>
        <fullName evidence="25">DUF1700 domain-containing protein</fullName>
    </recommendedName>
</protein>
<dbReference type="EMBL" id="QRLN01000003">
    <property type="protein sequence ID" value="RHJ15179.1"/>
    <property type="molecule type" value="Genomic_DNA"/>
</dbReference>
<evidence type="ECO:0000313" key="2">
    <source>
        <dbReference type="EMBL" id="MCB5493002.1"/>
    </source>
</evidence>
<evidence type="ECO:0000313" key="15">
    <source>
        <dbReference type="EMBL" id="RHG85298.1"/>
    </source>
</evidence>
<keyword evidence="1" id="KW-0472">Membrane</keyword>
<evidence type="ECO:0000313" key="9">
    <source>
        <dbReference type="EMBL" id="PLT87181.1"/>
    </source>
</evidence>
<dbReference type="Proteomes" id="UP000260808">
    <property type="component" value="Unassembled WGS sequence"/>
</dbReference>
<dbReference type="EMBL" id="QRTJ01000017">
    <property type="protein sequence ID" value="RGQ66780.1"/>
    <property type="molecule type" value="Genomic_DNA"/>
</dbReference>
<evidence type="ECO:0008006" key="25">
    <source>
        <dbReference type="Google" id="ProtNLM"/>
    </source>
</evidence>
<evidence type="ECO:0000313" key="6">
    <source>
        <dbReference type="EMBL" id="NSI18481.1"/>
    </source>
</evidence>
<feature type="transmembrane region" description="Helical" evidence="1">
    <location>
        <begin position="102"/>
        <end position="123"/>
    </location>
</feature>
<keyword evidence="1" id="KW-1133">Transmembrane helix</keyword>
<dbReference type="GeneID" id="57433548"/>
<reference evidence="6" key="4">
    <citation type="submission" date="2020-02" db="EMBL/GenBank/DDBJ databases">
        <authorList>
            <person name="Littmann E."/>
            <person name="Sorbara M."/>
        </authorList>
    </citation>
    <scope>NUCLEOTIDE SEQUENCE</scope>
    <source>
        <strain evidence="8">MSK.11.9</strain>
        <strain evidence="7">MSK.15.32</strain>
        <strain evidence="6">MSK.22.53</strain>
    </source>
</reference>
<evidence type="ECO:0000313" key="5">
    <source>
        <dbReference type="EMBL" id="MDE1203044.1"/>
    </source>
</evidence>
<accession>A0A2N5Q0A5</accession>
<dbReference type="EMBL" id="QRIS01000009">
    <property type="protein sequence ID" value="RHG85298.1"/>
    <property type="molecule type" value="Genomic_DNA"/>
</dbReference>
<dbReference type="Proteomes" id="UP001297370">
    <property type="component" value="Unassembled WGS sequence"/>
</dbReference>
<dbReference type="RefSeq" id="WP_004843542.1">
    <property type="nucleotide sequence ID" value="NZ_AP031446.1"/>
</dbReference>
<evidence type="ECO:0000313" key="7">
    <source>
        <dbReference type="EMBL" id="NSI57790.1"/>
    </source>
</evidence>
<dbReference type="EMBL" id="JAAIRY010000007">
    <property type="protein sequence ID" value="NSI64855.1"/>
    <property type="molecule type" value="Genomic_DNA"/>
</dbReference>
<organism evidence="9 17">
    <name type="scientific">Mediterraneibacter gnavus</name>
    <name type="common">Ruminococcus gnavus</name>
    <dbReference type="NCBI Taxonomy" id="33038"/>
    <lineage>
        <taxon>Bacteria</taxon>
        <taxon>Bacillati</taxon>
        <taxon>Bacillota</taxon>
        <taxon>Clostridia</taxon>
        <taxon>Lachnospirales</taxon>
        <taxon>Lachnospiraceae</taxon>
        <taxon>Mediterraneibacter</taxon>
    </lineage>
</organism>
<name>A0A2N5Q0A5_MEDGN</name>
<evidence type="ECO:0000313" key="17">
    <source>
        <dbReference type="Proteomes" id="UP000234840"/>
    </source>
</evidence>
<evidence type="ECO:0000313" key="20">
    <source>
        <dbReference type="Proteomes" id="UP000283981"/>
    </source>
</evidence>
<reference evidence="4" key="7">
    <citation type="submission" date="2023-01" db="EMBL/GenBank/DDBJ databases">
        <title>Human gut microbiome strain richness.</title>
        <authorList>
            <person name="Chen-Liaw A."/>
        </authorList>
    </citation>
    <scope>NUCLEOTIDE SEQUENCE</scope>
    <source>
        <strain evidence="4">1001217st1_A9_1001217B_191108</strain>
    </source>
</reference>
<evidence type="ECO:0000313" key="19">
    <source>
        <dbReference type="Proteomes" id="UP000283834"/>
    </source>
</evidence>
<evidence type="ECO:0000313" key="3">
    <source>
        <dbReference type="EMBL" id="MCB5618078.1"/>
    </source>
</evidence>
<dbReference type="Proteomes" id="UP000234840">
    <property type="component" value="Unassembled WGS sequence"/>
</dbReference>
<dbReference type="Proteomes" id="UP000286137">
    <property type="component" value="Unassembled WGS sequence"/>
</dbReference>
<evidence type="ECO:0000313" key="11">
    <source>
        <dbReference type="EMBL" id="RGQ66780.1"/>
    </source>
</evidence>
<reference evidence="18 19" key="2">
    <citation type="submission" date="2018-08" db="EMBL/GenBank/DDBJ databases">
        <title>A genome reference for cultivated species of the human gut microbiota.</title>
        <authorList>
            <person name="Zou Y."/>
            <person name="Xue W."/>
            <person name="Luo G."/>
        </authorList>
    </citation>
    <scope>NUCLEOTIDE SEQUENCE [LARGE SCALE GENOMIC DNA]</scope>
    <source>
        <strain evidence="12 19">AF19-16AC</strain>
        <strain evidence="11 24">AF27-4BH</strain>
        <strain evidence="16 21">AM12-54</strain>
        <strain evidence="15 20">AM21-18</strain>
        <strain evidence="14 23">AM22-7AC</strain>
        <strain evidence="13 22">AM32-6</strain>
        <strain evidence="10 18">TF01-20-2</strain>
    </source>
</reference>
<evidence type="ECO:0000313" key="13">
    <source>
        <dbReference type="EMBL" id="RHD09261.1"/>
    </source>
</evidence>
<evidence type="ECO:0000313" key="10">
    <source>
        <dbReference type="EMBL" id="RGM25864.1"/>
    </source>
</evidence>
<comment type="caution">
    <text evidence="9">The sequence shown here is derived from an EMBL/GenBank/DDBJ whole genome shotgun (WGS) entry which is preliminary data.</text>
</comment>
<dbReference type="STRING" id="33038.GCA_900067245_02678"/>
<evidence type="ECO:0000313" key="16">
    <source>
        <dbReference type="EMBL" id="RHJ15179.1"/>
    </source>
</evidence>
<evidence type="ECO:0000313" key="12">
    <source>
        <dbReference type="EMBL" id="RGT39658.1"/>
    </source>
</evidence>
<dbReference type="EMBL" id="QSIR01000001">
    <property type="protein sequence ID" value="RHD09261.1"/>
    <property type="molecule type" value="Genomic_DNA"/>
</dbReference>
<evidence type="ECO:0000256" key="1">
    <source>
        <dbReference type="SAM" id="Phobius"/>
    </source>
</evidence>